<dbReference type="InterPro" id="IPR011990">
    <property type="entry name" value="TPR-like_helical_dom_sf"/>
</dbReference>
<keyword evidence="1" id="KW-0732">Signal</keyword>
<protein>
    <submittedName>
        <fullName evidence="2">Sel1 repeat family protein</fullName>
    </submittedName>
</protein>
<dbReference type="EMBL" id="PNRE01000058">
    <property type="protein sequence ID" value="PMR68912.1"/>
    <property type="molecule type" value="Genomic_DNA"/>
</dbReference>
<dbReference type="InterPro" id="IPR050767">
    <property type="entry name" value="Sel1_AlgK"/>
</dbReference>
<dbReference type="Proteomes" id="UP000235346">
    <property type="component" value="Unassembled WGS sequence"/>
</dbReference>
<dbReference type="AlphaFoldDB" id="A0A2N7TL50"/>
<evidence type="ECO:0000313" key="3">
    <source>
        <dbReference type="Proteomes" id="UP000235346"/>
    </source>
</evidence>
<feature type="chain" id="PRO_5014776281" evidence="1">
    <location>
        <begin position="19"/>
        <end position="323"/>
    </location>
</feature>
<accession>A0A2N7TL50</accession>
<feature type="signal peptide" evidence="1">
    <location>
        <begin position="1"/>
        <end position="18"/>
    </location>
</feature>
<evidence type="ECO:0000256" key="1">
    <source>
        <dbReference type="SAM" id="SignalP"/>
    </source>
</evidence>
<gene>
    <name evidence="2" type="ORF">C1H66_13090</name>
</gene>
<dbReference type="RefSeq" id="WP_102628334.1">
    <property type="nucleotide sequence ID" value="NZ_PDOH01000006.1"/>
</dbReference>
<keyword evidence="3" id="KW-1185">Reference proteome</keyword>
<evidence type="ECO:0000313" key="2">
    <source>
        <dbReference type="EMBL" id="PMR68912.1"/>
    </source>
</evidence>
<dbReference type="PANTHER" id="PTHR11102">
    <property type="entry name" value="SEL-1-LIKE PROTEIN"/>
    <property type="match status" value="1"/>
</dbReference>
<dbReference type="OrthoDB" id="6171716at2"/>
<organism evidence="2 3">
    <name type="scientific">Halomonas heilongjiangensis</name>
    <dbReference type="NCBI Taxonomy" id="1387883"/>
    <lineage>
        <taxon>Bacteria</taxon>
        <taxon>Pseudomonadati</taxon>
        <taxon>Pseudomonadota</taxon>
        <taxon>Gammaproteobacteria</taxon>
        <taxon>Oceanospirillales</taxon>
        <taxon>Halomonadaceae</taxon>
        <taxon>Halomonas</taxon>
    </lineage>
</organism>
<dbReference type="Gene3D" id="1.25.40.10">
    <property type="entry name" value="Tetratricopeptide repeat domain"/>
    <property type="match status" value="2"/>
</dbReference>
<proteinExistence type="predicted"/>
<sequence>MARLLIIALLMLPTSTWALEPEVQAAKDEGMRLYGLGIAAESIPLLEPAAEAGDVDAMYYLGEVHRLRHMGMTQASMHWYLQAAEQGDVYAMLRLFQGGACTAGDECPEGYDDWHYAAMDIVKPQAEAGDLDAMLALFHTYRMLDESSRAGEWLESAAEAGQPEAQTIHGTQILDGRGWYWTNSRRLEAAEGWFRRAAEQGYVPAIDQLSSVLRDKGEYEEAWHWANKASDDGSYDSRLLIGACSLNPDEFPICLNDRDVVKGWAILHAIDVETQGAGLIRGSKRLREKLLTDDQMNEAEALAWEEWIDREPSLSRFPPRFGF</sequence>
<dbReference type="SUPFAM" id="SSF81901">
    <property type="entry name" value="HCP-like"/>
    <property type="match status" value="1"/>
</dbReference>
<comment type="caution">
    <text evidence="2">The sequence shown here is derived from an EMBL/GenBank/DDBJ whole genome shotgun (WGS) entry which is preliminary data.</text>
</comment>
<dbReference type="PANTHER" id="PTHR11102:SF160">
    <property type="entry name" value="ERAD-ASSOCIATED E3 UBIQUITIN-PROTEIN LIGASE COMPONENT HRD3"/>
    <property type="match status" value="1"/>
</dbReference>
<reference evidence="2 3" key="1">
    <citation type="submission" date="2018-01" db="EMBL/GenBank/DDBJ databases">
        <title>Halomonas endophytica sp. nov., isolated from storage liquid in the stems of Populus euphratica.</title>
        <authorList>
            <person name="Chen C."/>
        </authorList>
    </citation>
    <scope>NUCLEOTIDE SEQUENCE [LARGE SCALE GENOMIC DNA]</scope>
    <source>
        <strain evidence="2 3">DSM 26881</strain>
    </source>
</reference>
<name>A0A2N7TL50_9GAMM</name>